<protein>
    <submittedName>
        <fullName evidence="1">Uncharacterized protein</fullName>
    </submittedName>
</protein>
<reference evidence="1" key="1">
    <citation type="journal article" date="2018" name="BMC Genomics">
        <title>Comparative genomics of the wheat fungal pathogen Pyrenophora tritici-repentis reveals chromosomal variations and genome plasticity.</title>
        <authorList>
            <person name="Moolhuijzen P."/>
            <person name="See P.T."/>
            <person name="Hane J.K."/>
            <person name="Shi G."/>
            <person name="Liu Z."/>
            <person name="Oliver R.P."/>
            <person name="Moffat C.S."/>
        </authorList>
    </citation>
    <scope>NUCLEOTIDE SEQUENCE [LARGE SCALE GENOMIC DNA]</scope>
    <source>
        <strain evidence="1">M4</strain>
    </source>
</reference>
<gene>
    <name evidence="1" type="ORF">PtrM4_002160</name>
</gene>
<organism evidence="1 2">
    <name type="scientific">Pyrenophora tritici-repentis</name>
    <dbReference type="NCBI Taxonomy" id="45151"/>
    <lineage>
        <taxon>Eukaryota</taxon>
        <taxon>Fungi</taxon>
        <taxon>Dikarya</taxon>
        <taxon>Ascomycota</taxon>
        <taxon>Pezizomycotina</taxon>
        <taxon>Dothideomycetes</taxon>
        <taxon>Pleosporomycetidae</taxon>
        <taxon>Pleosporales</taxon>
        <taxon>Pleosporineae</taxon>
        <taxon>Pleosporaceae</taxon>
        <taxon>Pyrenophora</taxon>
    </lineage>
</organism>
<sequence>MNSGTLKLFKHTTVRIEEVMGVRKRSSVGEPITNPVEHVLGKLTGVERIFIDFVEKDCLHRETLPQHYQDGYVDETKRWLIDNVPASVRIEWDRPLASKFFGGDDAEQRLWQAIQQRL</sequence>
<evidence type="ECO:0000313" key="1">
    <source>
        <dbReference type="EMBL" id="KAF7575976.1"/>
    </source>
</evidence>
<dbReference type="AlphaFoldDB" id="A0A5M9LKT0"/>
<comment type="caution">
    <text evidence="1">The sequence shown here is derived from an EMBL/GenBank/DDBJ whole genome shotgun (WGS) entry which is preliminary data.</text>
</comment>
<dbReference type="KEGG" id="ptrr:90953820"/>
<dbReference type="GeneID" id="90953820"/>
<evidence type="ECO:0000313" key="2">
    <source>
        <dbReference type="Proteomes" id="UP000245464"/>
    </source>
</evidence>
<proteinExistence type="predicted"/>
<accession>A0A5M9LKT0</accession>
<dbReference type="RefSeq" id="XP_065964831.1">
    <property type="nucleotide sequence ID" value="XM_066102629.1"/>
</dbReference>
<dbReference type="Proteomes" id="UP000245464">
    <property type="component" value="Chromosome 1"/>
</dbReference>
<name>A0A5M9LKT0_9PLEO</name>
<dbReference type="EMBL" id="NQIK02000001">
    <property type="protein sequence ID" value="KAF7575976.1"/>
    <property type="molecule type" value="Genomic_DNA"/>
</dbReference>